<feature type="transmembrane region" description="Helical" evidence="6">
    <location>
        <begin position="81"/>
        <end position="101"/>
    </location>
</feature>
<evidence type="ECO:0000256" key="5">
    <source>
        <dbReference type="ARBA" id="ARBA00023136"/>
    </source>
</evidence>
<protein>
    <submittedName>
        <fullName evidence="7">ATP synthase subunit I</fullName>
    </submittedName>
</protein>
<evidence type="ECO:0000256" key="6">
    <source>
        <dbReference type="SAM" id="Phobius"/>
    </source>
</evidence>
<dbReference type="EMBL" id="JADKNH010000009">
    <property type="protein sequence ID" value="MBF4694546.1"/>
    <property type="molecule type" value="Genomic_DNA"/>
</dbReference>
<dbReference type="RefSeq" id="WP_194702777.1">
    <property type="nucleotide sequence ID" value="NZ_JADKNH010000009.1"/>
</dbReference>
<keyword evidence="4 6" id="KW-1133">Transmembrane helix</keyword>
<feature type="transmembrane region" description="Helical" evidence="6">
    <location>
        <begin position="40"/>
        <end position="60"/>
    </location>
</feature>
<reference evidence="7 8" key="1">
    <citation type="submission" date="2020-11" db="EMBL/GenBank/DDBJ databases">
        <title>Fusibacter basophilias sp. nov.</title>
        <authorList>
            <person name="Qiu D."/>
        </authorList>
    </citation>
    <scope>NUCLEOTIDE SEQUENCE [LARGE SCALE GENOMIC DNA]</scope>
    <source>
        <strain evidence="7 8">Q10-2</strain>
    </source>
</reference>
<evidence type="ECO:0000256" key="2">
    <source>
        <dbReference type="ARBA" id="ARBA00022475"/>
    </source>
</evidence>
<dbReference type="InterPro" id="IPR005598">
    <property type="entry name" value="ATP_synth_I"/>
</dbReference>
<feature type="transmembrane region" description="Helical" evidence="6">
    <location>
        <begin position="107"/>
        <end position="124"/>
    </location>
</feature>
<keyword evidence="8" id="KW-1185">Reference proteome</keyword>
<proteinExistence type="predicted"/>
<evidence type="ECO:0000256" key="4">
    <source>
        <dbReference type="ARBA" id="ARBA00022989"/>
    </source>
</evidence>
<evidence type="ECO:0000256" key="3">
    <source>
        <dbReference type="ARBA" id="ARBA00022692"/>
    </source>
</evidence>
<keyword evidence="5 6" id="KW-0472">Membrane</keyword>
<organism evidence="7 8">
    <name type="scientific">Fusibacter ferrireducens</name>
    <dbReference type="NCBI Taxonomy" id="2785058"/>
    <lineage>
        <taxon>Bacteria</taxon>
        <taxon>Bacillati</taxon>
        <taxon>Bacillota</taxon>
        <taxon>Clostridia</taxon>
        <taxon>Eubacteriales</taxon>
        <taxon>Eubacteriales Family XII. Incertae Sedis</taxon>
        <taxon>Fusibacter</taxon>
    </lineage>
</organism>
<comment type="caution">
    <text evidence="7">The sequence shown here is derived from an EMBL/GenBank/DDBJ whole genome shotgun (WGS) entry which is preliminary data.</text>
</comment>
<evidence type="ECO:0000313" key="7">
    <source>
        <dbReference type="EMBL" id="MBF4694546.1"/>
    </source>
</evidence>
<accession>A0ABR9ZX64</accession>
<evidence type="ECO:0000256" key="1">
    <source>
        <dbReference type="ARBA" id="ARBA00004651"/>
    </source>
</evidence>
<dbReference type="Pfam" id="PF03899">
    <property type="entry name" value="ATP-synt_I"/>
    <property type="match status" value="1"/>
</dbReference>
<dbReference type="Proteomes" id="UP000614200">
    <property type="component" value="Unassembled WGS sequence"/>
</dbReference>
<sequence length="143" mass="16166">MANEKNTVKDLEKSILKNMLFADIAIAILSALWMDEPMPFLLGLIFGSAISALNFKELAITLTKAVNMPPEKAQSFTTRKYFLRYIVTAVVIFVSITAPYINIIGTIIGLVMIKFIILATNLFNDKKFYKNILKRKEDETNGR</sequence>
<keyword evidence="3 6" id="KW-0812">Transmembrane</keyword>
<gene>
    <name evidence="7" type="ORF">ISU02_15655</name>
</gene>
<keyword evidence="2" id="KW-1003">Cell membrane</keyword>
<name>A0ABR9ZX64_9FIRM</name>
<feature type="transmembrane region" description="Helical" evidence="6">
    <location>
        <begin position="15"/>
        <end position="34"/>
    </location>
</feature>
<evidence type="ECO:0000313" key="8">
    <source>
        <dbReference type="Proteomes" id="UP000614200"/>
    </source>
</evidence>
<comment type="subcellular location">
    <subcellularLocation>
        <location evidence="1">Cell membrane</location>
        <topology evidence="1">Multi-pass membrane protein</topology>
    </subcellularLocation>
</comment>